<dbReference type="KEGG" id="age:AA314_00465"/>
<dbReference type="AlphaFoldDB" id="A0AAC8Q1Z9"/>
<evidence type="ECO:0000313" key="1">
    <source>
        <dbReference type="EMBL" id="AKI98838.1"/>
    </source>
</evidence>
<dbReference type="EMBL" id="CP011509">
    <property type="protein sequence ID" value="AKI98838.1"/>
    <property type="molecule type" value="Genomic_DNA"/>
</dbReference>
<protein>
    <submittedName>
        <fullName evidence="1">Uncharacterized protein</fullName>
    </submittedName>
</protein>
<dbReference type="Proteomes" id="UP000035579">
    <property type="component" value="Chromosome"/>
</dbReference>
<name>A0AAC8Q1Z9_9BACT</name>
<sequence length="45" mass="4938">MAAKEVAWQGLQAPQGCHQEPLFLVLEEHVHGDVLGRGVVECQNL</sequence>
<accession>A0AAC8Q1Z9</accession>
<organism evidence="1 2">
    <name type="scientific">Archangium gephyra</name>
    <dbReference type="NCBI Taxonomy" id="48"/>
    <lineage>
        <taxon>Bacteria</taxon>
        <taxon>Pseudomonadati</taxon>
        <taxon>Myxococcota</taxon>
        <taxon>Myxococcia</taxon>
        <taxon>Myxococcales</taxon>
        <taxon>Cystobacterineae</taxon>
        <taxon>Archangiaceae</taxon>
        <taxon>Archangium</taxon>
    </lineage>
</organism>
<gene>
    <name evidence="1" type="ORF">AA314_00465</name>
</gene>
<evidence type="ECO:0000313" key="2">
    <source>
        <dbReference type="Proteomes" id="UP000035579"/>
    </source>
</evidence>
<reference evidence="1 2" key="1">
    <citation type="submission" date="2015-05" db="EMBL/GenBank/DDBJ databases">
        <title>Genome assembly of Archangium gephyra DSM 2261.</title>
        <authorList>
            <person name="Sharma G."/>
            <person name="Subramanian S."/>
        </authorList>
    </citation>
    <scope>NUCLEOTIDE SEQUENCE [LARGE SCALE GENOMIC DNA]</scope>
    <source>
        <strain evidence="1 2">DSM 2261</strain>
    </source>
</reference>
<proteinExistence type="predicted"/>